<dbReference type="PIRSF" id="PIRSF033535">
    <property type="entry name" value="UCP033535_plp"/>
    <property type="match status" value="1"/>
</dbReference>
<evidence type="ECO:0000313" key="1">
    <source>
        <dbReference type="EMBL" id="BCB92047.1"/>
    </source>
</evidence>
<dbReference type="Gene3D" id="2.40.50.420">
    <property type="entry name" value="Envelope glycoprotein gp160, DUF2291, alpha/beta domain"/>
    <property type="match status" value="1"/>
</dbReference>
<keyword evidence="1" id="KW-0449">Lipoprotein</keyword>
<dbReference type="InterPro" id="IPR036215">
    <property type="entry name" value="TM0957-like_sf"/>
</dbReference>
<dbReference type="RefSeq" id="WP_173165759.1">
    <property type="nucleotide sequence ID" value="NZ_AP022871.1"/>
</dbReference>
<dbReference type="SUPFAM" id="SSF141318">
    <property type="entry name" value="TM0957-like"/>
    <property type="match status" value="1"/>
</dbReference>
<accession>A0A6F8Z0X9</accession>
<dbReference type="KEGG" id="psuu:Psuf_093600"/>
<keyword evidence="2" id="KW-1185">Reference proteome</keyword>
<sequence length="210" mass="21964">MSTLLRPRWIGLAAVAVLVAAILLSTEYRSVDSVAATQQQGFDPARYGADNYRSEVVPAIEESATPLPELFAALSADKEAAGRKYGHRQGTGPYSFAVEGEGVAGEVTGTLLAVTGTGLPEQIRVSIQVGPAINGTALRDAAGFITFGQFLNQVEYADAATALNNEMRTALLTGLDPAGLEGKKISFTGAFSFLTASTITITPIAIEEQP</sequence>
<name>A0A6F8Z0X9_9ACTN</name>
<dbReference type="Proteomes" id="UP000503011">
    <property type="component" value="Chromosome"/>
</dbReference>
<dbReference type="EMBL" id="AP022871">
    <property type="protein sequence ID" value="BCB92047.1"/>
    <property type="molecule type" value="Genomic_DNA"/>
</dbReference>
<reference evidence="1 2" key="2">
    <citation type="submission" date="2020-03" db="EMBL/GenBank/DDBJ databases">
        <authorList>
            <person name="Ichikawa N."/>
            <person name="Kimura A."/>
            <person name="Kitahashi Y."/>
            <person name="Uohara A."/>
        </authorList>
    </citation>
    <scope>NUCLEOTIDE SEQUENCE [LARGE SCALE GENOMIC DNA]</scope>
    <source>
        <strain evidence="1 2">NBRC 105367</strain>
    </source>
</reference>
<dbReference type="Pfam" id="PF10054">
    <property type="entry name" value="DUF2291"/>
    <property type="match status" value="1"/>
</dbReference>
<organism evidence="1 2">
    <name type="scientific">Phytohabitans suffuscus</name>
    <dbReference type="NCBI Taxonomy" id="624315"/>
    <lineage>
        <taxon>Bacteria</taxon>
        <taxon>Bacillati</taxon>
        <taxon>Actinomycetota</taxon>
        <taxon>Actinomycetes</taxon>
        <taxon>Micromonosporales</taxon>
        <taxon>Micromonosporaceae</taxon>
    </lineage>
</organism>
<evidence type="ECO:0000313" key="2">
    <source>
        <dbReference type="Proteomes" id="UP000503011"/>
    </source>
</evidence>
<reference evidence="1 2" key="1">
    <citation type="submission" date="2020-03" db="EMBL/GenBank/DDBJ databases">
        <title>Whole genome shotgun sequence of Phytohabitans suffuscus NBRC 105367.</title>
        <authorList>
            <person name="Komaki H."/>
            <person name="Tamura T."/>
        </authorList>
    </citation>
    <scope>NUCLEOTIDE SEQUENCE [LARGE SCALE GENOMIC DNA]</scope>
    <source>
        <strain evidence="1 2">NBRC 105367</strain>
    </source>
</reference>
<gene>
    <name evidence="1" type="ORF">Psuf_093600</name>
</gene>
<dbReference type="InterPro" id="IPR014582">
    <property type="entry name" value="UCP033535_lipo"/>
</dbReference>
<dbReference type="AlphaFoldDB" id="A0A6F8Z0X9"/>
<proteinExistence type="predicted"/>
<protein>
    <submittedName>
        <fullName evidence="1">Lipoprotein</fullName>
    </submittedName>
</protein>
<dbReference type="Gene3D" id="1.10.10.1260">
    <property type="entry name" value="Envelope glycoprotein gp160, DUF2291, helical domain"/>
    <property type="match status" value="1"/>
</dbReference>